<evidence type="ECO:0000313" key="2">
    <source>
        <dbReference type="Proteomes" id="UP001162164"/>
    </source>
</evidence>
<protein>
    <submittedName>
        <fullName evidence="1">Uncharacterized protein</fullName>
    </submittedName>
</protein>
<name>A0ABQ9J7Y7_9CUCU</name>
<keyword evidence="2" id="KW-1185">Reference proteome</keyword>
<gene>
    <name evidence="1" type="ORF">NQ317_008273</name>
</gene>
<accession>A0ABQ9J7Y7</accession>
<dbReference type="Proteomes" id="UP001162164">
    <property type="component" value="Unassembled WGS sequence"/>
</dbReference>
<sequence>MDISASMKMDLKWWLKNITNNKADRESRSVNIDTEYELSTDAFQQICSQFGSPTIDLFCNKN</sequence>
<evidence type="ECO:0000313" key="1">
    <source>
        <dbReference type="EMBL" id="KAJ8974266.1"/>
    </source>
</evidence>
<comment type="caution">
    <text evidence="1">The sequence shown here is derived from an EMBL/GenBank/DDBJ whole genome shotgun (WGS) entry which is preliminary data.</text>
</comment>
<dbReference type="EMBL" id="JAPWTJ010001026">
    <property type="protein sequence ID" value="KAJ8974266.1"/>
    <property type="molecule type" value="Genomic_DNA"/>
</dbReference>
<proteinExistence type="predicted"/>
<reference evidence="1" key="1">
    <citation type="journal article" date="2023" name="Insect Mol. Biol.">
        <title>Genome sequencing provides insights into the evolution of gene families encoding plant cell wall-degrading enzymes in longhorned beetles.</title>
        <authorList>
            <person name="Shin N.R."/>
            <person name="Okamura Y."/>
            <person name="Kirsch R."/>
            <person name="Pauchet Y."/>
        </authorList>
    </citation>
    <scope>NUCLEOTIDE SEQUENCE</scope>
    <source>
        <strain evidence="1">MMC_N1</strain>
    </source>
</reference>
<organism evidence="1 2">
    <name type="scientific">Molorchus minor</name>
    <dbReference type="NCBI Taxonomy" id="1323400"/>
    <lineage>
        <taxon>Eukaryota</taxon>
        <taxon>Metazoa</taxon>
        <taxon>Ecdysozoa</taxon>
        <taxon>Arthropoda</taxon>
        <taxon>Hexapoda</taxon>
        <taxon>Insecta</taxon>
        <taxon>Pterygota</taxon>
        <taxon>Neoptera</taxon>
        <taxon>Endopterygota</taxon>
        <taxon>Coleoptera</taxon>
        <taxon>Polyphaga</taxon>
        <taxon>Cucujiformia</taxon>
        <taxon>Chrysomeloidea</taxon>
        <taxon>Cerambycidae</taxon>
        <taxon>Lamiinae</taxon>
        <taxon>Monochamini</taxon>
        <taxon>Molorchus</taxon>
    </lineage>
</organism>